<comment type="caution">
    <text evidence="6">The sequence shown here is derived from an EMBL/GenBank/DDBJ whole genome shotgun (WGS) entry which is preliminary data.</text>
</comment>
<proteinExistence type="predicted"/>
<dbReference type="InterPro" id="IPR050301">
    <property type="entry name" value="NTE"/>
</dbReference>
<dbReference type="SUPFAM" id="SSF52151">
    <property type="entry name" value="FabD/lysophospholipase-like"/>
    <property type="match status" value="1"/>
</dbReference>
<feature type="active site" description="Nucleophile" evidence="4">
    <location>
        <position position="38"/>
    </location>
</feature>
<evidence type="ECO:0000259" key="5">
    <source>
        <dbReference type="PROSITE" id="PS51635"/>
    </source>
</evidence>
<dbReference type="PANTHER" id="PTHR14226:SF29">
    <property type="entry name" value="NEUROPATHY TARGET ESTERASE SWS"/>
    <property type="match status" value="1"/>
</dbReference>
<evidence type="ECO:0000256" key="4">
    <source>
        <dbReference type="PROSITE-ProRule" id="PRU01161"/>
    </source>
</evidence>
<keyword evidence="2 4" id="KW-0442">Lipid degradation</keyword>
<dbReference type="EMBL" id="SMLW01000315">
    <property type="protein sequence ID" value="MTI23845.1"/>
    <property type="molecule type" value="Genomic_DNA"/>
</dbReference>
<dbReference type="PROSITE" id="PS51635">
    <property type="entry name" value="PNPLA"/>
    <property type="match status" value="1"/>
</dbReference>
<dbReference type="PANTHER" id="PTHR14226">
    <property type="entry name" value="NEUROPATHY TARGET ESTERASE/SWISS CHEESE D.MELANOGASTER"/>
    <property type="match status" value="1"/>
</dbReference>
<dbReference type="InterPro" id="IPR002641">
    <property type="entry name" value="PNPLA_dom"/>
</dbReference>
<feature type="short sequence motif" description="GXGXXG" evidence="4">
    <location>
        <begin position="9"/>
        <end position="14"/>
    </location>
</feature>
<feature type="active site" description="Proton acceptor" evidence="4">
    <location>
        <position position="150"/>
    </location>
</feature>
<accession>A0ABW9RIV2</accession>
<dbReference type="InterPro" id="IPR016035">
    <property type="entry name" value="Acyl_Trfase/lysoPLipase"/>
</dbReference>
<feature type="domain" description="PNPLA" evidence="5">
    <location>
        <begin position="5"/>
        <end position="163"/>
    </location>
</feature>
<dbReference type="Gene3D" id="3.40.1090.10">
    <property type="entry name" value="Cytosolic phospholipase A2 catalytic domain"/>
    <property type="match status" value="1"/>
</dbReference>
<feature type="short sequence motif" description="DGA/G" evidence="4">
    <location>
        <begin position="150"/>
        <end position="152"/>
    </location>
</feature>
<protein>
    <submittedName>
        <fullName evidence="6">Patatin</fullName>
    </submittedName>
</protein>
<sequence length="255" mass="28131">MKVGLVLSGGGARGIAHLGVIKALEEAGINFSEISGTSAGSIVGALYSYGYSTDDILNIVKEVKAFRFLQPAMSWRGILKMDVLHKFLERYMPQNNFESLKTPLHVAATNVRTGLTEFFSSGKLIGAVCASSCIPVLFDPIEFEGELYIDGGILNNLPYEPLKKNCDIIIGSHSNPVDHNFEPKNARLVMERALLLAIGCNVYSRSSQCDFFIEPLGLESYKVLDLTNVDDIYRIGYEQAVKQIEEQKIIETCKV</sequence>
<evidence type="ECO:0000256" key="3">
    <source>
        <dbReference type="ARBA" id="ARBA00023098"/>
    </source>
</evidence>
<dbReference type="Proteomes" id="UP000798808">
    <property type="component" value="Unassembled WGS sequence"/>
</dbReference>
<evidence type="ECO:0000313" key="6">
    <source>
        <dbReference type="EMBL" id="MTI23845.1"/>
    </source>
</evidence>
<keyword evidence="3 4" id="KW-0443">Lipid metabolism</keyword>
<feature type="short sequence motif" description="GXSXG" evidence="4">
    <location>
        <begin position="36"/>
        <end position="40"/>
    </location>
</feature>
<reference evidence="6 7" key="1">
    <citation type="submission" date="2019-02" db="EMBL/GenBank/DDBJ databases">
        <authorList>
            <person name="Goldberg S.R."/>
            <person name="Haltli B.A."/>
            <person name="Correa H."/>
            <person name="Russell K.G."/>
        </authorList>
    </citation>
    <scope>NUCLEOTIDE SEQUENCE [LARGE SCALE GENOMIC DNA]</scope>
    <source>
        <strain evidence="6 7">JCM 16186</strain>
    </source>
</reference>
<evidence type="ECO:0000256" key="2">
    <source>
        <dbReference type="ARBA" id="ARBA00022963"/>
    </source>
</evidence>
<keyword evidence="7" id="KW-1185">Reference proteome</keyword>
<dbReference type="CDD" id="cd07205">
    <property type="entry name" value="Pat_PNPLA6_PNPLA7_NTE1_like"/>
    <property type="match status" value="1"/>
</dbReference>
<evidence type="ECO:0000256" key="1">
    <source>
        <dbReference type="ARBA" id="ARBA00022801"/>
    </source>
</evidence>
<dbReference type="RefSeq" id="WP_155169201.1">
    <property type="nucleotide sequence ID" value="NZ_BAAAFL010000022.1"/>
</dbReference>
<organism evidence="6 7">
    <name type="scientific">Fulvivirga kasyanovii</name>
    <dbReference type="NCBI Taxonomy" id="396812"/>
    <lineage>
        <taxon>Bacteria</taxon>
        <taxon>Pseudomonadati</taxon>
        <taxon>Bacteroidota</taxon>
        <taxon>Cytophagia</taxon>
        <taxon>Cytophagales</taxon>
        <taxon>Fulvivirgaceae</taxon>
        <taxon>Fulvivirga</taxon>
    </lineage>
</organism>
<name>A0ABW9RIV2_9BACT</name>
<evidence type="ECO:0000313" key="7">
    <source>
        <dbReference type="Proteomes" id="UP000798808"/>
    </source>
</evidence>
<keyword evidence="1 4" id="KW-0378">Hydrolase</keyword>
<gene>
    <name evidence="6" type="ORF">E1163_02670</name>
</gene>
<dbReference type="Pfam" id="PF01734">
    <property type="entry name" value="Patatin"/>
    <property type="match status" value="1"/>
</dbReference>